<proteinExistence type="predicted"/>
<dbReference type="OrthoDB" id="6080400at2"/>
<name>A0A2T3NMK8_9GAMM</name>
<dbReference type="AlphaFoldDB" id="A0A2T3NMK8"/>
<accession>A0A2T3NMK8</accession>
<evidence type="ECO:0000313" key="3">
    <source>
        <dbReference type="Proteomes" id="UP000241346"/>
    </source>
</evidence>
<comment type="caution">
    <text evidence="2">The sequence shown here is derived from an EMBL/GenBank/DDBJ whole genome shotgun (WGS) entry which is preliminary data.</text>
</comment>
<evidence type="ECO:0000313" key="2">
    <source>
        <dbReference type="EMBL" id="PSW16756.1"/>
    </source>
</evidence>
<evidence type="ECO:0000259" key="1">
    <source>
        <dbReference type="Pfam" id="PF11557"/>
    </source>
</evidence>
<dbReference type="InterPro" id="IPR021621">
    <property type="entry name" value="Omp_AT"/>
</dbReference>
<organism evidence="2 3">
    <name type="scientific">Photobacterium rosenbergii</name>
    <dbReference type="NCBI Taxonomy" id="294936"/>
    <lineage>
        <taxon>Bacteria</taxon>
        <taxon>Pseudomonadati</taxon>
        <taxon>Pseudomonadota</taxon>
        <taxon>Gammaproteobacteria</taxon>
        <taxon>Vibrionales</taxon>
        <taxon>Vibrionaceae</taxon>
        <taxon>Photobacterium</taxon>
    </lineage>
</organism>
<reference evidence="2 3" key="1">
    <citation type="submission" date="2018-03" db="EMBL/GenBank/DDBJ databases">
        <title>Whole genome sequencing of Histamine producing bacteria.</title>
        <authorList>
            <person name="Butler K."/>
        </authorList>
    </citation>
    <scope>NUCLEOTIDE SEQUENCE [LARGE SCALE GENOMIC DNA]</scope>
    <source>
        <strain evidence="2 3">DSM 19138</strain>
    </source>
</reference>
<sequence length="326" mass="37184">MIKITFYIGLLFTALSVQADDMLRKSLEGDFATAVLLSDTDAISLGFHDFNPNAFVDISDNLGDEEALELRKQINVYTIPYDFALTPNTSINGHKLEQYITVSGSYLKVERDIKFSNNRSEPTDGVKDEVVTLAGKYWTRYRLDPKWSLISGLKAHTQYFKNSYTYRNPLSIFFRDQLDGNAFNTTAWSFILQPNVELHYRQPSDWGHWEAFTDMNYFYGHGWGEANQGNVGNPEGWYWINGVKSFWEIADFHNYNQSIYSSIRRIDVGGDLQAPLASSHYYEWSLGWLSATPFGDDYIENIGIGINLNYGSSLKGGTIVLLINQK</sequence>
<dbReference type="Pfam" id="PF11557">
    <property type="entry name" value="Omp_AT"/>
    <property type="match status" value="1"/>
</dbReference>
<dbReference type="EMBL" id="PYMB01000001">
    <property type="protein sequence ID" value="PSW16756.1"/>
    <property type="molecule type" value="Genomic_DNA"/>
</dbReference>
<feature type="domain" description="Solitary outer membrane autotransporter-like beta-barrel" evidence="1">
    <location>
        <begin position="4"/>
        <end position="325"/>
    </location>
</feature>
<gene>
    <name evidence="2" type="ORF">C9J01_00900</name>
</gene>
<dbReference type="Proteomes" id="UP000241346">
    <property type="component" value="Unassembled WGS sequence"/>
</dbReference>
<protein>
    <recommendedName>
        <fullName evidence="1">Solitary outer membrane autotransporter-like beta-barrel domain-containing protein</fullName>
    </recommendedName>
</protein>